<evidence type="ECO:0000256" key="6">
    <source>
        <dbReference type="ARBA" id="ARBA00022989"/>
    </source>
</evidence>
<name>A0ABY3X5V0_9GAMM</name>
<keyword evidence="4" id="KW-1003">Cell membrane</keyword>
<evidence type="ECO:0000256" key="7">
    <source>
        <dbReference type="ARBA" id="ARBA00023136"/>
    </source>
</evidence>
<accession>A0ABY3X5V0</accession>
<evidence type="ECO:0000256" key="4">
    <source>
        <dbReference type="ARBA" id="ARBA00022475"/>
    </source>
</evidence>
<feature type="transmembrane region" description="Helical" evidence="8">
    <location>
        <begin position="35"/>
        <end position="54"/>
    </location>
</feature>
<evidence type="ECO:0000256" key="2">
    <source>
        <dbReference type="ARBA" id="ARBA00010145"/>
    </source>
</evidence>
<sequence length="310" mass="34010">MISTIITALLPIFLTVLLGYFAGKQHKFNADQGAILNKMVMLYALPLSLFSGMLANKRSQVLQLEWVFLLLALAFIVGYIIVFFISYKIFKREIKVAVLQALAITCPSVPFVGTPVLGYIYGDISIIPIAISALIMNLFQVPFAIYILSMDENSDNRSLKAIGNNIKKTFIEPVVWAPITAFILLIANVSIPDNIRSAFQLLGNASSGVALFSAGIMMYSYQVTFSKNVAISVVSKNFLLPIAIALVGFLLNIKPDYLNISVIIVAIPSATISTILAIQYKVAEKEMTSTLFYSIIVSVVSMSLFLALFH</sequence>
<feature type="transmembrane region" description="Helical" evidence="8">
    <location>
        <begin position="290"/>
        <end position="309"/>
    </location>
</feature>
<protein>
    <submittedName>
        <fullName evidence="9">AEC family transporter</fullName>
    </submittedName>
</protein>
<dbReference type="Pfam" id="PF03547">
    <property type="entry name" value="Mem_trans"/>
    <property type="match status" value="1"/>
</dbReference>
<feature type="transmembrane region" description="Helical" evidence="8">
    <location>
        <begin position="6"/>
        <end position="23"/>
    </location>
</feature>
<keyword evidence="10" id="KW-1185">Reference proteome</keyword>
<feature type="transmembrane region" description="Helical" evidence="8">
    <location>
        <begin position="257"/>
        <end position="278"/>
    </location>
</feature>
<keyword evidence="5 8" id="KW-0812">Transmembrane</keyword>
<evidence type="ECO:0000313" key="10">
    <source>
        <dbReference type="Proteomes" id="UP000829542"/>
    </source>
</evidence>
<evidence type="ECO:0000256" key="5">
    <source>
        <dbReference type="ARBA" id="ARBA00022692"/>
    </source>
</evidence>
<evidence type="ECO:0000256" key="1">
    <source>
        <dbReference type="ARBA" id="ARBA00004651"/>
    </source>
</evidence>
<dbReference type="RefSeq" id="WP_242152041.1">
    <property type="nucleotide sequence ID" value="NZ_CP093379.1"/>
</dbReference>
<dbReference type="Gene3D" id="1.20.1530.20">
    <property type="match status" value="1"/>
</dbReference>
<dbReference type="Proteomes" id="UP000829542">
    <property type="component" value="Chromosome"/>
</dbReference>
<organism evidence="9 10">
    <name type="scientific">Ignatzschineria rhizosphaerae</name>
    <dbReference type="NCBI Taxonomy" id="2923279"/>
    <lineage>
        <taxon>Bacteria</taxon>
        <taxon>Pseudomonadati</taxon>
        <taxon>Pseudomonadota</taxon>
        <taxon>Gammaproteobacteria</taxon>
        <taxon>Cardiobacteriales</taxon>
        <taxon>Ignatzschineriaceae</taxon>
        <taxon>Ignatzschineria</taxon>
    </lineage>
</organism>
<dbReference type="InterPro" id="IPR004776">
    <property type="entry name" value="Mem_transp_PIN-like"/>
</dbReference>
<keyword evidence="3" id="KW-0813">Transport</keyword>
<feature type="transmembrane region" description="Helical" evidence="8">
    <location>
        <begin position="97"/>
        <end position="120"/>
    </location>
</feature>
<comment type="subcellular location">
    <subcellularLocation>
        <location evidence="1">Cell membrane</location>
        <topology evidence="1">Multi-pass membrane protein</topology>
    </subcellularLocation>
</comment>
<dbReference type="EMBL" id="CP093379">
    <property type="protein sequence ID" value="UNM97129.1"/>
    <property type="molecule type" value="Genomic_DNA"/>
</dbReference>
<feature type="transmembrane region" description="Helical" evidence="8">
    <location>
        <begin position="170"/>
        <end position="191"/>
    </location>
</feature>
<comment type="similarity">
    <text evidence="2">Belongs to the auxin efflux carrier (TC 2.A.69) family.</text>
</comment>
<reference evidence="9 10" key="1">
    <citation type="submission" date="2022-03" db="EMBL/GenBank/DDBJ databases">
        <title>Ignatzschineria rhizosphaerae HR5S32.</title>
        <authorList>
            <person name="Sun J.Q."/>
            <person name="Feng J.Y."/>
        </authorList>
    </citation>
    <scope>NUCLEOTIDE SEQUENCE [LARGE SCALE GENOMIC DNA]</scope>
    <source>
        <strain evidence="9 10">HR5S32</strain>
    </source>
</reference>
<dbReference type="InterPro" id="IPR038770">
    <property type="entry name" value="Na+/solute_symporter_sf"/>
</dbReference>
<evidence type="ECO:0000256" key="8">
    <source>
        <dbReference type="SAM" id="Phobius"/>
    </source>
</evidence>
<proteinExistence type="inferred from homology"/>
<dbReference type="PANTHER" id="PTHR36838">
    <property type="entry name" value="AUXIN EFFLUX CARRIER FAMILY PROTEIN"/>
    <property type="match status" value="1"/>
</dbReference>
<feature type="transmembrane region" description="Helical" evidence="8">
    <location>
        <begin position="229"/>
        <end position="251"/>
    </location>
</feature>
<keyword evidence="7 8" id="KW-0472">Membrane</keyword>
<feature type="transmembrane region" description="Helical" evidence="8">
    <location>
        <begin position="66"/>
        <end position="85"/>
    </location>
</feature>
<evidence type="ECO:0000256" key="3">
    <source>
        <dbReference type="ARBA" id="ARBA00022448"/>
    </source>
</evidence>
<gene>
    <name evidence="9" type="ORF">MMG00_04580</name>
</gene>
<feature type="transmembrane region" description="Helical" evidence="8">
    <location>
        <begin position="126"/>
        <end position="149"/>
    </location>
</feature>
<evidence type="ECO:0000313" key="9">
    <source>
        <dbReference type="EMBL" id="UNM97129.1"/>
    </source>
</evidence>
<keyword evidence="6 8" id="KW-1133">Transmembrane helix</keyword>
<dbReference type="PANTHER" id="PTHR36838:SF1">
    <property type="entry name" value="SLR1864 PROTEIN"/>
    <property type="match status" value="1"/>
</dbReference>